<evidence type="ECO:0000313" key="1">
    <source>
        <dbReference type="EMBL" id="KAK0495745.1"/>
    </source>
</evidence>
<evidence type="ECO:0000313" key="2">
    <source>
        <dbReference type="Proteomes" id="UP001175228"/>
    </source>
</evidence>
<gene>
    <name evidence="1" type="ORF">EDD18DRAFT_1170552</name>
</gene>
<reference evidence="1" key="1">
    <citation type="submission" date="2023-06" db="EMBL/GenBank/DDBJ databases">
        <authorList>
            <consortium name="Lawrence Berkeley National Laboratory"/>
            <person name="Ahrendt S."/>
            <person name="Sahu N."/>
            <person name="Indic B."/>
            <person name="Wong-Bajracharya J."/>
            <person name="Merenyi Z."/>
            <person name="Ke H.-M."/>
            <person name="Monk M."/>
            <person name="Kocsube S."/>
            <person name="Drula E."/>
            <person name="Lipzen A."/>
            <person name="Balint B."/>
            <person name="Henrissat B."/>
            <person name="Andreopoulos B."/>
            <person name="Martin F.M."/>
            <person name="Harder C.B."/>
            <person name="Rigling D."/>
            <person name="Ford K.L."/>
            <person name="Foster G.D."/>
            <person name="Pangilinan J."/>
            <person name="Papanicolaou A."/>
            <person name="Barry K."/>
            <person name="LaButti K."/>
            <person name="Viragh M."/>
            <person name="Koriabine M."/>
            <person name="Yan M."/>
            <person name="Riley R."/>
            <person name="Champramary S."/>
            <person name="Plett K.L."/>
            <person name="Tsai I.J."/>
            <person name="Slot J."/>
            <person name="Sipos G."/>
            <person name="Plett J."/>
            <person name="Nagy L.G."/>
            <person name="Grigoriev I.V."/>
        </authorList>
    </citation>
    <scope>NUCLEOTIDE SEQUENCE</scope>
    <source>
        <strain evidence="1">HWK02</strain>
    </source>
</reference>
<sequence>MRVCVFAYPFCKFTWLASVGNSFPHVDGNSPGLSPITFDFNTRSLGAVCTLNHFLALLPCLNFCPKEIQSGTQKFSYAVSI</sequence>
<name>A0AA39Q3Y9_9AGAR</name>
<protein>
    <submittedName>
        <fullName evidence="1">Uncharacterized protein</fullName>
    </submittedName>
</protein>
<comment type="caution">
    <text evidence="1">The sequence shown here is derived from an EMBL/GenBank/DDBJ whole genome shotgun (WGS) entry which is preliminary data.</text>
</comment>
<keyword evidence="2" id="KW-1185">Reference proteome</keyword>
<dbReference type="AlphaFoldDB" id="A0AA39Q3Y9"/>
<dbReference type="EMBL" id="JAUEPU010000017">
    <property type="protein sequence ID" value="KAK0495745.1"/>
    <property type="molecule type" value="Genomic_DNA"/>
</dbReference>
<dbReference type="Proteomes" id="UP001175228">
    <property type="component" value="Unassembled WGS sequence"/>
</dbReference>
<proteinExistence type="predicted"/>
<organism evidence="1 2">
    <name type="scientific">Armillaria luteobubalina</name>
    <dbReference type="NCBI Taxonomy" id="153913"/>
    <lineage>
        <taxon>Eukaryota</taxon>
        <taxon>Fungi</taxon>
        <taxon>Dikarya</taxon>
        <taxon>Basidiomycota</taxon>
        <taxon>Agaricomycotina</taxon>
        <taxon>Agaricomycetes</taxon>
        <taxon>Agaricomycetidae</taxon>
        <taxon>Agaricales</taxon>
        <taxon>Marasmiineae</taxon>
        <taxon>Physalacriaceae</taxon>
        <taxon>Armillaria</taxon>
    </lineage>
</organism>
<accession>A0AA39Q3Y9</accession>